<gene>
    <name evidence="5" type="ORF">MELA_00260</name>
</gene>
<keyword evidence="2" id="KW-0547">Nucleotide-binding</keyword>
<organism evidence="5 6">
    <name type="scientific">Candidatus Methylomirabilis lanthanidiphila</name>
    <dbReference type="NCBI Taxonomy" id="2211376"/>
    <lineage>
        <taxon>Bacteria</taxon>
        <taxon>Candidatus Methylomirabilota</taxon>
        <taxon>Candidatus Methylomirabilia</taxon>
        <taxon>Candidatus Methylomirabilales</taxon>
        <taxon>Candidatus Methylomirabilaceae</taxon>
        <taxon>Candidatus Methylomirabilis</taxon>
    </lineage>
</organism>
<dbReference type="AlphaFoldDB" id="A0A564ZGX7"/>
<dbReference type="PANTHER" id="PTHR23073">
    <property type="entry name" value="26S PROTEASOME REGULATORY SUBUNIT"/>
    <property type="match status" value="1"/>
</dbReference>
<dbReference type="EMBL" id="CABIKM010000003">
    <property type="protein sequence ID" value="VUZ83902.1"/>
    <property type="molecule type" value="Genomic_DNA"/>
</dbReference>
<dbReference type="SUPFAM" id="SSF52540">
    <property type="entry name" value="P-loop containing nucleoside triphosphate hydrolases"/>
    <property type="match status" value="1"/>
</dbReference>
<comment type="similarity">
    <text evidence="1">Belongs to the AAA ATPase family.</text>
</comment>
<dbReference type="Pfam" id="PF22977">
    <property type="entry name" value="WHD"/>
    <property type="match status" value="1"/>
</dbReference>
<dbReference type="InterPro" id="IPR050221">
    <property type="entry name" value="26S_Proteasome_ATPase"/>
</dbReference>
<reference evidence="5 6" key="1">
    <citation type="submission" date="2019-07" db="EMBL/GenBank/DDBJ databases">
        <authorList>
            <person name="Cremers G."/>
        </authorList>
    </citation>
    <scope>NUCLEOTIDE SEQUENCE [LARGE SCALE GENOMIC DNA]</scope>
</reference>
<dbReference type="Gene3D" id="3.40.50.300">
    <property type="entry name" value="P-loop containing nucleotide triphosphate hydrolases"/>
    <property type="match status" value="1"/>
</dbReference>
<keyword evidence="6" id="KW-1185">Reference proteome</keyword>
<dbReference type="SMART" id="SM00382">
    <property type="entry name" value="AAA"/>
    <property type="match status" value="1"/>
</dbReference>
<sequence length="715" mass="79921">MNDHTQWMQANETYLATALAWLRLRLEKLAAQETKPAQLVVEPVTEKPRGFFAGLFGRSAPQPAQPAEVPWTSLVPRDTDIVEAEQALTQAERNEVPPALMILAHRLELSHFEQQVLLLCAAMDLDTRIPSLCARAQGDPQRSYPTFALALTLFDEPVWNALLPQNPLRYWRLIEINQPGATPFTAAALRADERIVNYLKGLNYLDDRLAPLVEPLFGDVGHGEELPRSQEQQATELVSRLRASAGAGRAPVIELLGRESEGKRAVAWKVASTLGLNLYRLSAGLLPAQEPDFETFVRLWQRESLLMPIALYLDMGESVATGAHDTQAAATARFLGRAQGVVFLDVEEPQRIPDRPVYSVEIQKPTPQEQRSAWLQAIGEGAEDLSGRLAAQFNLSRREIEQIAAAVPDETEADILVEERLWEGCLAASRPKLERLAQRIDAKATWDDIVLPEEERALLRQIAEQVRQRSRVYEDWGFRQRMNRGLGISALFAGESGTGKTMAAEVIANDLKLHLYRIDLSAVVNKYIGETEKNLRRVFDAAEDSGAILFFDEADALFGKRSEVKDSHDRYANIEINYLLQRMEAYRGLAILATNMKSALDQAFMRRLRFIVNFQFPGAKERKLIWQHVFPKADASRGLAGTPVEGLNYDRLAKLNLTGGSIHNIALNAAFLAAQAGTPVTMPIVMDAARTEFRKLERPINEADFRILEAVGKQI</sequence>
<protein>
    <submittedName>
        <fullName evidence="5">ATPase AAA</fullName>
        <ecNumber evidence="5">3.6.4.6</ecNumber>
    </submittedName>
</protein>
<name>A0A564ZGX7_9BACT</name>
<dbReference type="Pfam" id="PF00004">
    <property type="entry name" value="AAA"/>
    <property type="match status" value="1"/>
</dbReference>
<keyword evidence="5" id="KW-0378">Hydrolase</keyword>
<dbReference type="InterPro" id="IPR003959">
    <property type="entry name" value="ATPase_AAA_core"/>
</dbReference>
<dbReference type="InterPro" id="IPR054472">
    <property type="entry name" value="WHD"/>
</dbReference>
<keyword evidence="3" id="KW-0067">ATP-binding</keyword>
<dbReference type="GO" id="GO:0016887">
    <property type="term" value="F:ATP hydrolysis activity"/>
    <property type="evidence" value="ECO:0007669"/>
    <property type="project" value="InterPro"/>
</dbReference>
<evidence type="ECO:0000256" key="2">
    <source>
        <dbReference type="ARBA" id="ARBA00022741"/>
    </source>
</evidence>
<dbReference type="InterPro" id="IPR003593">
    <property type="entry name" value="AAA+_ATPase"/>
</dbReference>
<dbReference type="GO" id="GO:0005524">
    <property type="term" value="F:ATP binding"/>
    <property type="evidence" value="ECO:0007669"/>
    <property type="project" value="UniProtKB-KW"/>
</dbReference>
<dbReference type="EC" id="3.6.4.6" evidence="5"/>
<dbReference type="Proteomes" id="UP000334340">
    <property type="component" value="Unassembled WGS sequence"/>
</dbReference>
<feature type="domain" description="AAA+ ATPase" evidence="4">
    <location>
        <begin position="486"/>
        <end position="618"/>
    </location>
</feature>
<evidence type="ECO:0000313" key="5">
    <source>
        <dbReference type="EMBL" id="VUZ83902.1"/>
    </source>
</evidence>
<accession>A0A564ZGX7</accession>
<proteinExistence type="inferred from homology"/>
<evidence type="ECO:0000259" key="4">
    <source>
        <dbReference type="SMART" id="SM00382"/>
    </source>
</evidence>
<dbReference type="CDD" id="cd19481">
    <property type="entry name" value="RecA-like_protease"/>
    <property type="match status" value="1"/>
</dbReference>
<evidence type="ECO:0000256" key="1">
    <source>
        <dbReference type="ARBA" id="ARBA00006914"/>
    </source>
</evidence>
<evidence type="ECO:0000313" key="6">
    <source>
        <dbReference type="Proteomes" id="UP000334340"/>
    </source>
</evidence>
<evidence type="ECO:0000256" key="3">
    <source>
        <dbReference type="ARBA" id="ARBA00022840"/>
    </source>
</evidence>
<dbReference type="InterPro" id="IPR027417">
    <property type="entry name" value="P-loop_NTPase"/>
</dbReference>